<feature type="compositionally biased region" description="Basic residues" evidence="1">
    <location>
        <begin position="69"/>
        <end position="80"/>
    </location>
</feature>
<evidence type="ECO:0000313" key="2">
    <source>
        <dbReference type="EMBL" id="CAG5105989.1"/>
    </source>
</evidence>
<accession>A0ABN7SRN8</accession>
<dbReference type="Proteomes" id="UP001158576">
    <property type="component" value="Chromosome 1"/>
</dbReference>
<name>A0ABN7SRN8_OIKDI</name>
<dbReference type="EMBL" id="OU015566">
    <property type="protein sequence ID" value="CAG5105989.1"/>
    <property type="molecule type" value="Genomic_DNA"/>
</dbReference>
<reference evidence="2 3" key="1">
    <citation type="submission" date="2021-04" db="EMBL/GenBank/DDBJ databases">
        <authorList>
            <person name="Bliznina A."/>
        </authorList>
    </citation>
    <scope>NUCLEOTIDE SEQUENCE [LARGE SCALE GENOMIC DNA]</scope>
</reference>
<proteinExistence type="predicted"/>
<feature type="region of interest" description="Disordered" evidence="1">
    <location>
        <begin position="69"/>
        <end position="142"/>
    </location>
</feature>
<gene>
    <name evidence="2" type="ORF">OKIOD_LOCUS11396</name>
</gene>
<evidence type="ECO:0000313" key="3">
    <source>
        <dbReference type="Proteomes" id="UP001158576"/>
    </source>
</evidence>
<organism evidence="2 3">
    <name type="scientific">Oikopleura dioica</name>
    <name type="common">Tunicate</name>
    <dbReference type="NCBI Taxonomy" id="34765"/>
    <lineage>
        <taxon>Eukaryota</taxon>
        <taxon>Metazoa</taxon>
        <taxon>Chordata</taxon>
        <taxon>Tunicata</taxon>
        <taxon>Appendicularia</taxon>
        <taxon>Copelata</taxon>
        <taxon>Oikopleuridae</taxon>
        <taxon>Oikopleura</taxon>
    </lineage>
</organism>
<keyword evidence="3" id="KW-1185">Reference proteome</keyword>
<evidence type="ECO:0000256" key="1">
    <source>
        <dbReference type="SAM" id="MobiDB-lite"/>
    </source>
</evidence>
<sequence>MKSNWFCFGAPMTKEDVHAVQIRRVTRLPTYYPPQKVTSANYSTETAPAAMKSPTFDQKGVVKTFGMAKFRKSQKERRRRGEQTAQKQQEFIPTEVPVDVPGEHNSRSTAATPKNTRRGKAFSRSQRGYKSLPSRRPNRNDF</sequence>
<protein>
    <submittedName>
        <fullName evidence="2">Oidioi.mRNA.OKI2018_I69.chr1.g2631.t1.cds</fullName>
    </submittedName>
</protein>